<dbReference type="RefSeq" id="WP_138233878.1">
    <property type="nucleotide sequence ID" value="NZ_CP185860.1"/>
</dbReference>
<keyword evidence="3" id="KW-1185">Reference proteome</keyword>
<sequence>MKKGISALIALLASTGALAATQGNVGDSTSTGTVGITLDVNTSIVAKNFNDMSLSLENTAPGSDIVGSESFCVGGLGFNEYTIAFSSLNGSTGSGTATDAPFELESGADQIAYQVGFADSVGATTPAASADSNGDVSSQYAKNGDLGCGTDNAKLFVTIPSSEWEAATQAADYSDTLTVTVTVDN</sequence>
<evidence type="ECO:0008006" key="4">
    <source>
        <dbReference type="Google" id="ProtNLM"/>
    </source>
</evidence>
<accession>A0ABY2UNW7</accession>
<gene>
    <name evidence="2" type="ORF">FDY93_01050</name>
</gene>
<proteinExistence type="predicted"/>
<dbReference type="EMBL" id="VANI01000001">
    <property type="protein sequence ID" value="TLM79993.1"/>
    <property type="molecule type" value="Genomic_DNA"/>
</dbReference>
<organism evidence="2 3">
    <name type="scientific">Microbulbifer harenosus</name>
    <dbReference type="NCBI Taxonomy" id="2576840"/>
    <lineage>
        <taxon>Bacteria</taxon>
        <taxon>Pseudomonadati</taxon>
        <taxon>Pseudomonadota</taxon>
        <taxon>Gammaproteobacteria</taxon>
        <taxon>Cellvibrionales</taxon>
        <taxon>Microbulbiferaceae</taxon>
        <taxon>Microbulbifer</taxon>
    </lineage>
</organism>
<dbReference type="Proteomes" id="UP000306791">
    <property type="component" value="Unassembled WGS sequence"/>
</dbReference>
<evidence type="ECO:0000256" key="1">
    <source>
        <dbReference type="SAM" id="SignalP"/>
    </source>
</evidence>
<protein>
    <recommendedName>
        <fullName evidence="4">Spore coat protein U domain-containing protein</fullName>
    </recommendedName>
</protein>
<name>A0ABY2UNW7_9GAMM</name>
<feature type="chain" id="PRO_5046249559" description="Spore coat protein U domain-containing protein" evidence="1">
    <location>
        <begin position="20"/>
        <end position="185"/>
    </location>
</feature>
<comment type="caution">
    <text evidence="2">The sequence shown here is derived from an EMBL/GenBank/DDBJ whole genome shotgun (WGS) entry which is preliminary data.</text>
</comment>
<reference evidence="2 3" key="1">
    <citation type="submission" date="2019-05" db="EMBL/GenBank/DDBJ databases">
        <title>Microbulbifer harenosus sp. nov., an alginate-degrading bacterium isolated from coastal sand.</title>
        <authorList>
            <person name="Huang H."/>
            <person name="Mo K."/>
            <person name="Bao S."/>
        </authorList>
    </citation>
    <scope>NUCLEOTIDE SEQUENCE [LARGE SCALE GENOMIC DNA]</scope>
    <source>
        <strain evidence="2 3">HB161719</strain>
    </source>
</reference>
<evidence type="ECO:0000313" key="2">
    <source>
        <dbReference type="EMBL" id="TLM79993.1"/>
    </source>
</evidence>
<keyword evidence="1" id="KW-0732">Signal</keyword>
<feature type="signal peptide" evidence="1">
    <location>
        <begin position="1"/>
        <end position="19"/>
    </location>
</feature>
<evidence type="ECO:0000313" key="3">
    <source>
        <dbReference type="Proteomes" id="UP000306791"/>
    </source>
</evidence>